<feature type="transmembrane region" description="Helical" evidence="7">
    <location>
        <begin position="170"/>
        <end position="189"/>
    </location>
</feature>
<feature type="transmembrane region" description="Helical" evidence="7">
    <location>
        <begin position="384"/>
        <end position="403"/>
    </location>
</feature>
<dbReference type="CDD" id="cd13127">
    <property type="entry name" value="MATE_tuaB_like"/>
    <property type="match status" value="1"/>
</dbReference>
<comment type="similarity">
    <text evidence="2">Belongs to the polysaccharide synthase family.</text>
</comment>
<protein>
    <submittedName>
        <fullName evidence="8">Lipopolysaccharide biosynthesis protein</fullName>
    </submittedName>
</protein>
<evidence type="ECO:0000256" key="7">
    <source>
        <dbReference type="SAM" id="Phobius"/>
    </source>
</evidence>
<evidence type="ECO:0000313" key="8">
    <source>
        <dbReference type="EMBL" id="MFD2095733.1"/>
    </source>
</evidence>
<reference evidence="9" key="1">
    <citation type="journal article" date="2019" name="Int. J. Syst. Evol. Microbiol.">
        <title>The Global Catalogue of Microorganisms (GCM) 10K type strain sequencing project: providing services to taxonomists for standard genome sequencing and annotation.</title>
        <authorList>
            <consortium name="The Broad Institute Genomics Platform"/>
            <consortium name="The Broad Institute Genome Sequencing Center for Infectious Disease"/>
            <person name="Wu L."/>
            <person name="Ma J."/>
        </authorList>
    </citation>
    <scope>NUCLEOTIDE SEQUENCE [LARGE SCALE GENOMIC DNA]</scope>
    <source>
        <strain evidence="9">CGMCC 1.10992</strain>
    </source>
</reference>
<evidence type="ECO:0000256" key="4">
    <source>
        <dbReference type="ARBA" id="ARBA00022692"/>
    </source>
</evidence>
<sequence>MNTQTSIRSNIIWSTVRNFCTRFGAVIVFFVLARVLEPEQLGLFATVLALIAFMEIIADAGIGDAIIQRKELSERDLKTALNLNLFLGLLLAASIAIFADEISAWMEIEEISDLLAVSAIGLFLNAAAFVPQAYYRRKFDFKWLAYRAFISSLISGALGITLALLGAGPWAMAAQFISLSVVNLVLVWWKRPFLPGAVLDGLALKDMTVFGAALLMSKILYYATTRAIELVIAVSFGPVAIAVYVMGNRIVAVAQQLLSAVTLDVYMPRFSRLVDKPEELKSTLYQALEVTGAIAFPVFLGTAAISPEIIEIAFGNNGTGAEPILRILAILAALQSVLFYCGTLLNACGRPYLALVFQLIRAGFVVAVFILFSDKSVGELLNAFVVVWFALAPVLIFMTWKVVKFSVIQIFLRLLPYIIASVVMLMSLDFLRETAYFIDMNSVMKALIMCLLGAFIYTAIVLVFFRKRFKFVMRSILGKQQETTKVMA</sequence>
<keyword evidence="6 7" id="KW-0472">Membrane</keyword>
<evidence type="ECO:0000256" key="3">
    <source>
        <dbReference type="ARBA" id="ARBA00022475"/>
    </source>
</evidence>
<feature type="transmembrane region" description="Helical" evidence="7">
    <location>
        <begin position="443"/>
        <end position="465"/>
    </location>
</feature>
<evidence type="ECO:0000313" key="9">
    <source>
        <dbReference type="Proteomes" id="UP001597380"/>
    </source>
</evidence>
<dbReference type="Proteomes" id="UP001597380">
    <property type="component" value="Unassembled WGS sequence"/>
</dbReference>
<gene>
    <name evidence="8" type="ORF">ACFSJ3_07030</name>
</gene>
<comment type="caution">
    <text evidence="8">The sequence shown here is derived from an EMBL/GenBank/DDBJ whole genome shotgun (WGS) entry which is preliminary data.</text>
</comment>
<dbReference type="Pfam" id="PF13440">
    <property type="entry name" value="Polysacc_synt_3"/>
    <property type="match status" value="1"/>
</dbReference>
<feature type="transmembrane region" description="Helical" evidence="7">
    <location>
        <begin position="324"/>
        <end position="345"/>
    </location>
</feature>
<keyword evidence="5 7" id="KW-1133">Transmembrane helix</keyword>
<dbReference type="InterPro" id="IPR050833">
    <property type="entry name" value="Poly_Biosynth_Transport"/>
</dbReference>
<evidence type="ECO:0000256" key="2">
    <source>
        <dbReference type="ARBA" id="ARBA00007430"/>
    </source>
</evidence>
<keyword evidence="9" id="KW-1185">Reference proteome</keyword>
<feature type="transmembrane region" description="Helical" evidence="7">
    <location>
        <begin position="143"/>
        <end position="164"/>
    </location>
</feature>
<dbReference type="EMBL" id="JBHUHT010000009">
    <property type="protein sequence ID" value="MFD2095733.1"/>
    <property type="molecule type" value="Genomic_DNA"/>
</dbReference>
<name>A0ABW4XKY6_9GAMM</name>
<feature type="transmembrane region" description="Helical" evidence="7">
    <location>
        <begin position="227"/>
        <end position="247"/>
    </location>
</feature>
<dbReference type="RefSeq" id="WP_345340197.1">
    <property type="nucleotide sequence ID" value="NZ_BAABLI010000014.1"/>
</dbReference>
<evidence type="ECO:0000256" key="1">
    <source>
        <dbReference type="ARBA" id="ARBA00004651"/>
    </source>
</evidence>
<proteinExistence type="inferred from homology"/>
<dbReference type="PANTHER" id="PTHR30250">
    <property type="entry name" value="PST FAMILY PREDICTED COLANIC ACID TRANSPORTER"/>
    <property type="match status" value="1"/>
</dbReference>
<dbReference type="PANTHER" id="PTHR30250:SF10">
    <property type="entry name" value="LIPOPOLYSACCHARIDE BIOSYNTHESIS PROTEIN WZXC"/>
    <property type="match status" value="1"/>
</dbReference>
<accession>A0ABW4XKY6</accession>
<feature type="transmembrane region" description="Helical" evidence="7">
    <location>
        <begin position="79"/>
        <end position="99"/>
    </location>
</feature>
<evidence type="ECO:0000256" key="5">
    <source>
        <dbReference type="ARBA" id="ARBA00022989"/>
    </source>
</evidence>
<organism evidence="8 9">
    <name type="scientific">Corallincola platygyrae</name>
    <dbReference type="NCBI Taxonomy" id="1193278"/>
    <lineage>
        <taxon>Bacteria</taxon>
        <taxon>Pseudomonadati</taxon>
        <taxon>Pseudomonadota</taxon>
        <taxon>Gammaproteobacteria</taxon>
        <taxon>Alteromonadales</taxon>
        <taxon>Psychromonadaceae</taxon>
        <taxon>Corallincola</taxon>
    </lineage>
</organism>
<keyword evidence="3" id="KW-1003">Cell membrane</keyword>
<feature type="transmembrane region" description="Helical" evidence="7">
    <location>
        <begin position="410"/>
        <end position="431"/>
    </location>
</feature>
<feature type="transmembrane region" description="Helical" evidence="7">
    <location>
        <begin position="20"/>
        <end position="36"/>
    </location>
</feature>
<feature type="transmembrane region" description="Helical" evidence="7">
    <location>
        <begin position="42"/>
        <end position="67"/>
    </location>
</feature>
<feature type="transmembrane region" description="Helical" evidence="7">
    <location>
        <begin position="111"/>
        <end position="131"/>
    </location>
</feature>
<feature type="transmembrane region" description="Helical" evidence="7">
    <location>
        <begin position="352"/>
        <end position="372"/>
    </location>
</feature>
<comment type="subcellular location">
    <subcellularLocation>
        <location evidence="1">Cell membrane</location>
        <topology evidence="1">Multi-pass membrane protein</topology>
    </subcellularLocation>
</comment>
<keyword evidence="4 7" id="KW-0812">Transmembrane</keyword>
<evidence type="ECO:0000256" key="6">
    <source>
        <dbReference type="ARBA" id="ARBA00023136"/>
    </source>
</evidence>